<feature type="region of interest" description="Disordered" evidence="1">
    <location>
        <begin position="102"/>
        <end position="126"/>
    </location>
</feature>
<accession>A0A2A2EW53</accession>
<dbReference type="PROSITE" id="PS51257">
    <property type="entry name" value="PROKAR_LIPOPROTEIN"/>
    <property type="match status" value="1"/>
</dbReference>
<name>A0A2A2EW53_9GAMM</name>
<evidence type="ECO:0000313" key="2">
    <source>
        <dbReference type="EMBL" id="PAU76635.1"/>
    </source>
</evidence>
<gene>
    <name evidence="2" type="ORF">CK498_11625</name>
</gene>
<evidence type="ECO:0000256" key="1">
    <source>
        <dbReference type="SAM" id="MobiDB-lite"/>
    </source>
</evidence>
<dbReference type="OrthoDB" id="6166468at2"/>
<protein>
    <recommendedName>
        <fullName evidence="4">Lipoprotein</fullName>
    </recommendedName>
</protein>
<dbReference type="RefSeq" id="WP_095621026.1">
    <property type="nucleotide sequence ID" value="NZ_NSKB01000004.1"/>
</dbReference>
<dbReference type="Proteomes" id="UP000217771">
    <property type="component" value="Unassembled WGS sequence"/>
</dbReference>
<evidence type="ECO:0000313" key="3">
    <source>
        <dbReference type="Proteomes" id="UP000217771"/>
    </source>
</evidence>
<dbReference type="AlphaFoldDB" id="A0A2A2EW53"/>
<reference evidence="2 3" key="1">
    <citation type="submission" date="2017-08" db="EMBL/GenBank/DDBJ databases">
        <title>Halomonas alkalisoli sp. nov., isolated from saline alkaline soil.</title>
        <authorList>
            <person name="Wang D."/>
            <person name="Zhang G."/>
        </authorList>
    </citation>
    <scope>NUCLEOTIDE SEQUENCE [LARGE SCALE GENOMIC DNA]</scope>
    <source>
        <strain evidence="2 3">WRN001</strain>
    </source>
</reference>
<evidence type="ECO:0008006" key="4">
    <source>
        <dbReference type="Google" id="ProtNLM"/>
    </source>
</evidence>
<keyword evidence="3" id="KW-1185">Reference proteome</keyword>
<sequence length="126" mass="13847">MKRISIFFMAPLLLTGCLPEDGNPDVDQSEICIASSDEQALECPEGELFLARFVDMDNAISAYRTLNTAALYCDTNHAIFKTDAGVLCVLTHQRFDLLVASNDMSPVSPGAMESDESEDRHEELGE</sequence>
<comment type="caution">
    <text evidence="2">The sequence shown here is derived from an EMBL/GenBank/DDBJ whole genome shotgun (WGS) entry which is preliminary data.</text>
</comment>
<dbReference type="EMBL" id="NSKB01000004">
    <property type="protein sequence ID" value="PAU76635.1"/>
    <property type="molecule type" value="Genomic_DNA"/>
</dbReference>
<proteinExistence type="predicted"/>
<organism evidence="2 3">
    <name type="scientific">Halomonas salipaludis</name>
    <dbReference type="NCBI Taxonomy" id="2032625"/>
    <lineage>
        <taxon>Bacteria</taxon>
        <taxon>Pseudomonadati</taxon>
        <taxon>Pseudomonadota</taxon>
        <taxon>Gammaproteobacteria</taxon>
        <taxon>Oceanospirillales</taxon>
        <taxon>Halomonadaceae</taxon>
        <taxon>Halomonas</taxon>
    </lineage>
</organism>